<accession>A0ABX2XE28</accession>
<organism evidence="3 4">
    <name type="scientific">Flavobacterium piscis</name>
    <dbReference type="NCBI Taxonomy" id="1114874"/>
    <lineage>
        <taxon>Bacteria</taxon>
        <taxon>Pseudomonadati</taxon>
        <taxon>Bacteroidota</taxon>
        <taxon>Flavobacteriia</taxon>
        <taxon>Flavobacteriales</taxon>
        <taxon>Flavobacteriaceae</taxon>
        <taxon>Flavobacterium</taxon>
    </lineage>
</organism>
<gene>
    <name evidence="3" type="ORF">FLP_20445</name>
</gene>
<dbReference type="EMBL" id="LVEN01000044">
    <property type="protein sequence ID" value="OCB70034.1"/>
    <property type="molecule type" value="Genomic_DNA"/>
</dbReference>
<dbReference type="InterPro" id="IPR026444">
    <property type="entry name" value="Secre_tail"/>
</dbReference>
<dbReference type="NCBIfam" id="TIGR04183">
    <property type="entry name" value="Por_Secre_tail"/>
    <property type="match status" value="1"/>
</dbReference>
<name>A0ABX2XE28_9FLAO</name>
<proteinExistence type="predicted"/>
<reference evidence="4" key="1">
    <citation type="submission" date="2016-03" db="EMBL/GenBank/DDBJ databases">
        <title>Draft genome sequence of Paenibacillus glacialis DSM 22343.</title>
        <authorList>
            <person name="Shin S.-K."/>
            <person name="Yi H."/>
        </authorList>
    </citation>
    <scope>NUCLEOTIDE SEQUENCE [LARGE SCALE GENOMIC DNA]</scope>
    <source>
        <strain evidence="4">CCUG 60099</strain>
    </source>
</reference>
<comment type="caution">
    <text evidence="3">The sequence shown here is derived from an EMBL/GenBank/DDBJ whole genome shotgun (WGS) entry which is preliminary data.</text>
</comment>
<evidence type="ECO:0000313" key="3">
    <source>
        <dbReference type="EMBL" id="OCB70034.1"/>
    </source>
</evidence>
<sequence length="475" mass="54578">MITLKNYILYLFLFQFTLYSQVTVKTNELKADNKSITDNTIAFNSNPTINVSLNVHLETSNGSVDNTFGNLYVYYKKNETDIPMQVGFHSVTFYLKTYYTSDILFNTVTLHKNEFYNTGGILYAEYKNNKNQTYQSTKIAITGGSLATAPPTPTNQKIAIQNLKYSEDLPIINSKIFVPHYSSTSFDLEIYRSQSDGQTTAINIYAYEEFGKKEILLKSVGIGGFFDSYFLIKNIKINYDALDFTKYTCKIRIEIRDYSKDLSTYKSNIDILSQNTQPISIILAKTIYGNVIEGNQTLNLGEIPKPFTYQSPYIDYTIRDPKYRVSRAVYDHRPITIFKWQTKTENSNWTDIINQTSIGCNPNIIFKENVYYRRIAFYDEQFNVSNIISITRNLLNSSNKSEINIYPNPITNYFNIDGAVNINDIAIYDSFGQKINVVKQQKSTNQIEINTTNLQSGIFILKIDNTTFSKTLIKN</sequence>
<keyword evidence="1" id="KW-0732">Signal</keyword>
<dbReference type="Pfam" id="PF18962">
    <property type="entry name" value="Por_Secre_tail"/>
    <property type="match status" value="1"/>
</dbReference>
<protein>
    <recommendedName>
        <fullName evidence="2">Secretion system C-terminal sorting domain-containing protein</fullName>
    </recommendedName>
</protein>
<feature type="domain" description="Secretion system C-terminal sorting" evidence="2">
    <location>
        <begin position="405"/>
        <end position="469"/>
    </location>
</feature>
<dbReference type="Proteomes" id="UP000093343">
    <property type="component" value="Unassembled WGS sequence"/>
</dbReference>
<evidence type="ECO:0000313" key="4">
    <source>
        <dbReference type="Proteomes" id="UP000093343"/>
    </source>
</evidence>
<dbReference type="RefSeq" id="WP_065451360.1">
    <property type="nucleotide sequence ID" value="NZ_LVEN01000044.1"/>
</dbReference>
<keyword evidence="4" id="KW-1185">Reference proteome</keyword>
<evidence type="ECO:0000259" key="2">
    <source>
        <dbReference type="Pfam" id="PF18962"/>
    </source>
</evidence>
<evidence type="ECO:0000256" key="1">
    <source>
        <dbReference type="ARBA" id="ARBA00022729"/>
    </source>
</evidence>